<dbReference type="Proteomes" id="UP000054560">
    <property type="component" value="Unassembled WGS sequence"/>
</dbReference>
<dbReference type="GeneID" id="25911674"/>
<feature type="chain" id="PRO_5005538039" evidence="3">
    <location>
        <begin position="27"/>
        <end position="390"/>
    </location>
</feature>
<organism evidence="4 5">
    <name type="scientific">Sphaeroforma arctica JP610</name>
    <dbReference type="NCBI Taxonomy" id="667725"/>
    <lineage>
        <taxon>Eukaryota</taxon>
        <taxon>Ichthyosporea</taxon>
        <taxon>Ichthyophonida</taxon>
        <taxon>Sphaeroforma</taxon>
    </lineage>
</organism>
<feature type="compositionally biased region" description="Acidic residues" evidence="1">
    <location>
        <begin position="367"/>
        <end position="383"/>
    </location>
</feature>
<name>A0A0L0FHR2_9EUKA</name>
<evidence type="ECO:0000313" key="4">
    <source>
        <dbReference type="EMBL" id="KNC76322.1"/>
    </source>
</evidence>
<accession>A0A0L0FHR2</accession>
<keyword evidence="2" id="KW-1133">Transmembrane helix</keyword>
<evidence type="ECO:0000313" key="5">
    <source>
        <dbReference type="Proteomes" id="UP000054560"/>
    </source>
</evidence>
<feature type="transmembrane region" description="Helical" evidence="2">
    <location>
        <begin position="330"/>
        <end position="350"/>
    </location>
</feature>
<evidence type="ECO:0000256" key="3">
    <source>
        <dbReference type="SAM" id="SignalP"/>
    </source>
</evidence>
<sequence>MGGPILYSRYYSVYLLLVCLLQYVSGEANPVQCFSDEDVVNARNAKRAFALLSDKRYPKQSILLLEEHPILSSSGSALPSVARKVSDALAHALSDSSWAIIPIDLSSHWTPDGLRLHLFTEVDKVQQRIKQEKHADNRDPLVVVQLHNLDGVDDMSILNVFHDAFGTPARVQTHGKVSVSFETVRFVGVMNVKNCAKNSRKVLNQEADDRVRATIQDASVRDRLGFDSIVWKHFARGAGVRKWEAVLQQECFVHDRVDFSPKALLRRVGDAILFDPATEGNKNAGYIYKLGSTPCSLGAYTDRNTDTSGNTPSAGKGSIMEPSTLDYHSVFGVGLVVVLCLVYGIVMLFYRAEPETCDLDCTSDECNVDDMPENSDGEEDGSDGNDSSDK</sequence>
<protein>
    <submittedName>
        <fullName evidence="4">Uncharacterized protein</fullName>
    </submittedName>
</protein>
<keyword evidence="2" id="KW-0812">Transmembrane</keyword>
<reference evidence="4 5" key="1">
    <citation type="submission" date="2011-02" db="EMBL/GenBank/DDBJ databases">
        <title>The Genome Sequence of Sphaeroforma arctica JP610.</title>
        <authorList>
            <consortium name="The Broad Institute Genome Sequencing Platform"/>
            <person name="Russ C."/>
            <person name="Cuomo C."/>
            <person name="Young S.K."/>
            <person name="Zeng Q."/>
            <person name="Gargeya S."/>
            <person name="Alvarado L."/>
            <person name="Berlin A."/>
            <person name="Chapman S.B."/>
            <person name="Chen Z."/>
            <person name="Freedman E."/>
            <person name="Gellesch M."/>
            <person name="Goldberg J."/>
            <person name="Griggs A."/>
            <person name="Gujja S."/>
            <person name="Heilman E."/>
            <person name="Heiman D."/>
            <person name="Howarth C."/>
            <person name="Mehta T."/>
            <person name="Neiman D."/>
            <person name="Pearson M."/>
            <person name="Roberts A."/>
            <person name="Saif S."/>
            <person name="Shea T."/>
            <person name="Shenoy N."/>
            <person name="Sisk P."/>
            <person name="Stolte C."/>
            <person name="Sykes S."/>
            <person name="White J."/>
            <person name="Yandava C."/>
            <person name="Burger G."/>
            <person name="Gray M.W."/>
            <person name="Holland P.W.H."/>
            <person name="King N."/>
            <person name="Lang F.B.F."/>
            <person name="Roger A.J."/>
            <person name="Ruiz-Trillo I."/>
            <person name="Haas B."/>
            <person name="Nusbaum C."/>
            <person name="Birren B."/>
        </authorList>
    </citation>
    <scope>NUCLEOTIDE SEQUENCE [LARGE SCALE GENOMIC DNA]</scope>
    <source>
        <strain evidence="4 5">JP610</strain>
    </source>
</reference>
<gene>
    <name evidence="4" type="ORF">SARC_11170</name>
</gene>
<dbReference type="RefSeq" id="XP_014150224.1">
    <property type="nucleotide sequence ID" value="XM_014294749.1"/>
</dbReference>
<proteinExistence type="predicted"/>
<keyword evidence="5" id="KW-1185">Reference proteome</keyword>
<keyword evidence="3" id="KW-0732">Signal</keyword>
<dbReference type="EMBL" id="KQ243152">
    <property type="protein sequence ID" value="KNC76322.1"/>
    <property type="molecule type" value="Genomic_DNA"/>
</dbReference>
<keyword evidence="2" id="KW-0472">Membrane</keyword>
<dbReference type="AlphaFoldDB" id="A0A0L0FHR2"/>
<feature type="signal peptide" evidence="3">
    <location>
        <begin position="1"/>
        <end position="26"/>
    </location>
</feature>
<feature type="region of interest" description="Disordered" evidence="1">
    <location>
        <begin position="367"/>
        <end position="390"/>
    </location>
</feature>
<evidence type="ECO:0000256" key="1">
    <source>
        <dbReference type="SAM" id="MobiDB-lite"/>
    </source>
</evidence>
<evidence type="ECO:0000256" key="2">
    <source>
        <dbReference type="SAM" id="Phobius"/>
    </source>
</evidence>